<protein>
    <submittedName>
        <fullName evidence="3">Heavy-metal-associated domain-containing protein</fullName>
    </submittedName>
</protein>
<evidence type="ECO:0000256" key="1">
    <source>
        <dbReference type="ARBA" id="ARBA00022723"/>
    </source>
</evidence>
<dbReference type="PROSITE" id="PS50846">
    <property type="entry name" value="HMA_2"/>
    <property type="match status" value="1"/>
</dbReference>
<proteinExistence type="predicted"/>
<dbReference type="InterPro" id="IPR006121">
    <property type="entry name" value="HMA_dom"/>
</dbReference>
<reference evidence="3 4" key="1">
    <citation type="journal article" date="2023" name="Int. J. Syst. Evol. Microbiol.">
        <title>Streptococcus sciuri sp. nov., Staphylococcus marylandisciuri sp. nov. and Staphylococcus americanisciuri sp. nov., isolated from faeces of eastern grey squirrel (Sciurus carolinensis).</title>
        <authorList>
            <person name="Volokhov D.V."/>
            <person name="Zagorodnyaya T.A."/>
            <person name="Furtak V.A."/>
            <person name="Nattanmai G."/>
            <person name="Randall L."/>
            <person name="Jose S."/>
            <person name="Gao Y."/>
            <person name="Eisenberg T."/>
            <person name="Delmonte P."/>
            <person name="Blom J."/>
            <person name="Mitchell K.K."/>
        </authorList>
    </citation>
    <scope>NUCLEOTIDE SEQUENCE [LARGE SCALE GENOMIC DNA]</scope>
    <source>
        <strain evidence="3 4">SQ9-PEA</strain>
    </source>
</reference>
<feature type="domain" description="HMA" evidence="2">
    <location>
        <begin position="1"/>
        <end position="64"/>
    </location>
</feature>
<evidence type="ECO:0000313" key="4">
    <source>
        <dbReference type="Proteomes" id="UP001206548"/>
    </source>
</evidence>
<dbReference type="RefSeq" id="WP_259139018.1">
    <property type="nucleotide sequence ID" value="NZ_JANUXX010000007.1"/>
</dbReference>
<comment type="caution">
    <text evidence="3">The sequence shown here is derived from an EMBL/GenBank/DDBJ whole genome shotgun (WGS) entry which is preliminary data.</text>
</comment>
<dbReference type="CDD" id="cd00371">
    <property type="entry name" value="HMA"/>
    <property type="match status" value="1"/>
</dbReference>
<organism evidence="3 4">
    <name type="scientific">Streptococcus sciuri</name>
    <dbReference type="NCBI Taxonomy" id="2973939"/>
    <lineage>
        <taxon>Bacteria</taxon>
        <taxon>Bacillati</taxon>
        <taxon>Bacillota</taxon>
        <taxon>Bacilli</taxon>
        <taxon>Lactobacillales</taxon>
        <taxon>Streptococcaceae</taxon>
        <taxon>Streptococcus</taxon>
    </lineage>
</organism>
<dbReference type="Pfam" id="PF00403">
    <property type="entry name" value="HMA"/>
    <property type="match status" value="1"/>
</dbReference>
<keyword evidence="1" id="KW-0479">Metal-binding</keyword>
<dbReference type="InterPro" id="IPR036163">
    <property type="entry name" value="HMA_dom_sf"/>
</dbReference>
<dbReference type="Gene3D" id="3.30.70.100">
    <property type="match status" value="1"/>
</dbReference>
<dbReference type="InterPro" id="IPR017969">
    <property type="entry name" value="Heavy-metal-associated_CS"/>
</dbReference>
<keyword evidence="4" id="KW-1185">Reference proteome</keyword>
<name>A0ABT2F9Y2_9STRE</name>
<evidence type="ECO:0000259" key="2">
    <source>
        <dbReference type="PROSITE" id="PS50846"/>
    </source>
</evidence>
<accession>A0ABT2F9Y2</accession>
<sequence>MKKTYQVFGMKCAGCANTVAAKLSAVRGVENVDVDLKKELVTVTGKPFKFSLKRALRDTKYKLGDEK</sequence>
<gene>
    <name evidence="3" type="ORF">NXS10_06675</name>
</gene>
<dbReference type="Proteomes" id="UP001206548">
    <property type="component" value="Unassembled WGS sequence"/>
</dbReference>
<dbReference type="EMBL" id="JANUXX010000007">
    <property type="protein sequence ID" value="MCS4488637.1"/>
    <property type="molecule type" value="Genomic_DNA"/>
</dbReference>
<dbReference type="PROSITE" id="PS01047">
    <property type="entry name" value="HMA_1"/>
    <property type="match status" value="1"/>
</dbReference>
<dbReference type="SUPFAM" id="SSF55008">
    <property type="entry name" value="HMA, heavy metal-associated domain"/>
    <property type="match status" value="1"/>
</dbReference>
<evidence type="ECO:0000313" key="3">
    <source>
        <dbReference type="EMBL" id="MCS4488637.1"/>
    </source>
</evidence>